<dbReference type="PROSITE" id="PS50853">
    <property type="entry name" value="FN3"/>
    <property type="match status" value="2"/>
</dbReference>
<organism evidence="4 5">
    <name type="scientific">Candidatus Onthomorpha intestinigallinarum</name>
    <dbReference type="NCBI Taxonomy" id="2840880"/>
    <lineage>
        <taxon>Bacteria</taxon>
        <taxon>Pseudomonadati</taxon>
        <taxon>Bacteroidota</taxon>
        <taxon>Bacteroidia</taxon>
        <taxon>Bacteroidales</taxon>
        <taxon>Candidatus Onthomorpha</taxon>
    </lineage>
</organism>
<keyword evidence="1" id="KW-0677">Repeat</keyword>
<dbReference type="NCBIfam" id="NF038128">
    <property type="entry name" value="choice_anch_J"/>
    <property type="match status" value="1"/>
</dbReference>
<dbReference type="CDD" id="cd00063">
    <property type="entry name" value="FN3"/>
    <property type="match status" value="2"/>
</dbReference>
<feature type="domain" description="Fibronectin type-III" evidence="3">
    <location>
        <begin position="1036"/>
        <end position="1126"/>
    </location>
</feature>
<evidence type="ECO:0000313" key="4">
    <source>
        <dbReference type="EMBL" id="HIW87525.1"/>
    </source>
</evidence>
<evidence type="ECO:0000259" key="3">
    <source>
        <dbReference type="PROSITE" id="PS50853"/>
    </source>
</evidence>
<dbReference type="PANTHER" id="PTHR46708:SF2">
    <property type="entry name" value="FIBRONECTIN TYPE-III DOMAIN-CONTAINING PROTEIN"/>
    <property type="match status" value="1"/>
</dbReference>
<dbReference type="Gene3D" id="2.60.120.200">
    <property type="match status" value="1"/>
</dbReference>
<gene>
    <name evidence="4" type="ORF">IAC47_04535</name>
</gene>
<dbReference type="InterPro" id="IPR050991">
    <property type="entry name" value="ECM_Regulatory_Proteins"/>
</dbReference>
<proteinExistence type="predicted"/>
<dbReference type="Pfam" id="PF00041">
    <property type="entry name" value="fn3"/>
    <property type="match status" value="1"/>
</dbReference>
<dbReference type="Gene3D" id="2.60.40.10">
    <property type="entry name" value="Immunoglobulins"/>
    <property type="match status" value="3"/>
</dbReference>
<dbReference type="AlphaFoldDB" id="A0A9D1UID0"/>
<dbReference type="SUPFAM" id="SSF49265">
    <property type="entry name" value="Fibronectin type III"/>
    <property type="match status" value="3"/>
</dbReference>
<dbReference type="InterPro" id="IPR013783">
    <property type="entry name" value="Ig-like_fold"/>
</dbReference>
<evidence type="ECO:0000256" key="2">
    <source>
        <dbReference type="SAM" id="SignalP"/>
    </source>
</evidence>
<accession>A0A9D1UID0</accession>
<dbReference type="PANTHER" id="PTHR46708">
    <property type="entry name" value="TENASCIN"/>
    <property type="match status" value="1"/>
</dbReference>
<feature type="chain" id="PRO_5038832663" evidence="2">
    <location>
        <begin position="20"/>
        <end position="1215"/>
    </location>
</feature>
<dbReference type="InterPro" id="IPR003961">
    <property type="entry name" value="FN3_dom"/>
</dbReference>
<reference evidence="4" key="1">
    <citation type="journal article" date="2021" name="PeerJ">
        <title>Extensive microbial diversity within the chicken gut microbiome revealed by metagenomics and culture.</title>
        <authorList>
            <person name="Gilroy R."/>
            <person name="Ravi A."/>
            <person name="Getino M."/>
            <person name="Pursley I."/>
            <person name="Horton D.L."/>
            <person name="Alikhan N.F."/>
            <person name="Baker D."/>
            <person name="Gharbi K."/>
            <person name="Hall N."/>
            <person name="Watson M."/>
            <person name="Adriaenssens E.M."/>
            <person name="Foster-Nyarko E."/>
            <person name="Jarju S."/>
            <person name="Secka A."/>
            <person name="Antonio M."/>
            <person name="Oren A."/>
            <person name="Chaudhuri R.R."/>
            <person name="La Ragione R."/>
            <person name="Hildebrand F."/>
            <person name="Pallen M.J."/>
        </authorList>
    </citation>
    <scope>NUCLEOTIDE SEQUENCE</scope>
    <source>
        <strain evidence="4">Gambia16-930</strain>
    </source>
</reference>
<comment type="caution">
    <text evidence="4">The sequence shown here is derived from an EMBL/GenBank/DDBJ whole genome shotgun (WGS) entry which is preliminary data.</text>
</comment>
<reference evidence="4" key="2">
    <citation type="submission" date="2021-04" db="EMBL/GenBank/DDBJ databases">
        <authorList>
            <person name="Gilroy R."/>
        </authorList>
    </citation>
    <scope>NUCLEOTIDE SEQUENCE</scope>
    <source>
        <strain evidence="4">Gambia16-930</strain>
    </source>
</reference>
<sequence length="1215" mass="134402">MKRILLFAMAIVFALHLSAQETTYAVGEYGTSTSYYVPVNNFFKYSYTQSIYPADSLEAGLITAISYKYAHTSSCSVNPSTIYVAEVSRSTFASSTDYEPLSNLTQVFSGSVTYSQGWVRIDFDQPFNYTGEGNLLVAYLNETGDYPGSAYDFNTFSRSSGSIDYYSDNSPISPSSPSATSNQKRDFVPCTKFHVWPNDGYCYPPENVTARNITQTEAEITWTTNENATSSEYGIAYKAQDSDEWIELESSLSAESYTITDLSPFTRYDVKVWTVCSDSNSREIIRSFVTNPDESLIQYTPYYENFDNIGDISEWTITNGTALNQWHQGTAVNNTLDEYGEPTWEGGAMYISNDNGVNNSYNISSASTVYFSTIIGFGDAQGFELSFDRRQAGQTTYDYTRVYLLDADAELSNSSIPNTGAITDILQSTTSYEWERDVVFIPATYANTVKKLVFMWTNNAYTGTQPPAAIDNISIRELNCGSLSDVAVETTDMDGYVETVVTFNDPNEENISEYVVEYKLETESTYSYYTTTDYPVVVPDLLYGSRYELRVIAVCNDTDSSFVSETIVFNTPCAVISEFPYVTNFEESFIDEDGVIGNREAPICWYNINGGYSSYYWNRTTTASNVFNGAASLYLSGSTSTTTNYDFSEWFISPVFALTGGERLNFMAKATNTTNSPVLKIYAKDVSDGDITTMADTSGFTLVQSVPLTISDNFEFYEVYLDAFSGNTRFALVVNQMSSSFYLDSLIVSEIPDCPDVYDFSVSAASLESASVNLNTDNSNGSGWVIAYGQAESIEAFDPESAETVTVSDAEEFPYIIEGLNSGETYYFAAKQDCGGNFTSTLSALIPTSTITLPYYQNFDDPENMAEITIDNDTATNKWHYGTVVNNTFDDNGMVTSGGGAMYISDNDGQTNSYTITSAGTVYFSTIIEFGDAAGYLLSFDRKQAGESTYDYTRVYLIDLNVELGTDVPNVSNAITDKLKTTDGMWERHEIYLDDSWSNTVKRLVFMWSNDGSMGTQPPAAIDNISLVSTSCGMISDVNVQVDDEEGSLSATLTFSDPNESTSEYIVEYKSTETSGGWTSFITTDYPIVLTDLDYSTNYDLLIRAVCDDADTSFVSDTVSISTPCGVITNLPYVMCFEDAFTTADGVIGDRVAPRCWYNINGGYSSYYWNRGTTTSYLYDGDAYLYFSGTTSTSTTYDFSDWVISPVFGLTGGES</sequence>
<dbReference type="EMBL" id="DXGG01000143">
    <property type="protein sequence ID" value="HIW87525.1"/>
    <property type="molecule type" value="Genomic_DNA"/>
</dbReference>
<keyword evidence="2" id="KW-0732">Signal</keyword>
<dbReference type="Proteomes" id="UP000824267">
    <property type="component" value="Unassembled WGS sequence"/>
</dbReference>
<protein>
    <submittedName>
        <fullName evidence="4">Fibronectin type III domain-containing protein</fullName>
    </submittedName>
</protein>
<dbReference type="SMART" id="SM00060">
    <property type="entry name" value="FN3"/>
    <property type="match status" value="3"/>
</dbReference>
<evidence type="ECO:0000313" key="5">
    <source>
        <dbReference type="Proteomes" id="UP000824267"/>
    </source>
</evidence>
<dbReference type="InterPro" id="IPR036116">
    <property type="entry name" value="FN3_sf"/>
</dbReference>
<name>A0A9D1UID0_9BACT</name>
<feature type="signal peptide" evidence="2">
    <location>
        <begin position="1"/>
        <end position="19"/>
    </location>
</feature>
<feature type="domain" description="Fibronectin type-III" evidence="3">
    <location>
        <begin position="204"/>
        <end position="294"/>
    </location>
</feature>
<evidence type="ECO:0000256" key="1">
    <source>
        <dbReference type="ARBA" id="ARBA00022737"/>
    </source>
</evidence>